<reference evidence="2" key="1">
    <citation type="submission" date="2021-06" db="EMBL/GenBank/DDBJ databases">
        <authorList>
            <person name="Kallberg Y."/>
            <person name="Tangrot J."/>
            <person name="Rosling A."/>
        </authorList>
    </citation>
    <scope>NUCLEOTIDE SEQUENCE</scope>
    <source>
        <strain evidence="2">IA702</strain>
    </source>
</reference>
<evidence type="ECO:0000256" key="1">
    <source>
        <dbReference type="SAM" id="MobiDB-lite"/>
    </source>
</evidence>
<proteinExistence type="predicted"/>
<evidence type="ECO:0000313" key="2">
    <source>
        <dbReference type="EMBL" id="CAG8627185.1"/>
    </source>
</evidence>
<feature type="region of interest" description="Disordered" evidence="1">
    <location>
        <begin position="74"/>
        <end position="116"/>
    </location>
</feature>
<dbReference type="Proteomes" id="UP000789572">
    <property type="component" value="Unassembled WGS sequence"/>
</dbReference>
<gene>
    <name evidence="2" type="ORF">POCULU_LOCUS8708</name>
</gene>
<organism evidence="2 3">
    <name type="scientific">Paraglomus occultum</name>
    <dbReference type="NCBI Taxonomy" id="144539"/>
    <lineage>
        <taxon>Eukaryota</taxon>
        <taxon>Fungi</taxon>
        <taxon>Fungi incertae sedis</taxon>
        <taxon>Mucoromycota</taxon>
        <taxon>Glomeromycotina</taxon>
        <taxon>Glomeromycetes</taxon>
        <taxon>Paraglomerales</taxon>
        <taxon>Paraglomeraceae</taxon>
        <taxon>Paraglomus</taxon>
    </lineage>
</organism>
<name>A0A9N9D498_9GLOM</name>
<sequence>MFQVAAQMTVLLPFNINPSTLTPIFTNVSSNSSAPVLAIPATPDERSLLLPLLHLQTLSPSLRHFQKSSTLLRSGTRNIGGKNEIEQPDGMINGSGEEKDEKLENMKTLQGLHEKE</sequence>
<keyword evidence="3" id="KW-1185">Reference proteome</keyword>
<feature type="compositionally biased region" description="Basic and acidic residues" evidence="1">
    <location>
        <begin position="96"/>
        <end position="105"/>
    </location>
</feature>
<protein>
    <submittedName>
        <fullName evidence="2">5788_t:CDS:1</fullName>
    </submittedName>
</protein>
<accession>A0A9N9D498</accession>
<dbReference type="AlphaFoldDB" id="A0A9N9D498"/>
<evidence type="ECO:0000313" key="3">
    <source>
        <dbReference type="Proteomes" id="UP000789572"/>
    </source>
</evidence>
<comment type="caution">
    <text evidence="2">The sequence shown here is derived from an EMBL/GenBank/DDBJ whole genome shotgun (WGS) entry which is preliminary data.</text>
</comment>
<dbReference type="EMBL" id="CAJVPJ010002688">
    <property type="protein sequence ID" value="CAG8627185.1"/>
    <property type="molecule type" value="Genomic_DNA"/>
</dbReference>